<gene>
    <name evidence="1" type="ORF">B9D04_09630</name>
</gene>
<name>A0A1X4JJC4_9LACO</name>
<dbReference type="Proteomes" id="UP000193588">
    <property type="component" value="Unassembled WGS sequence"/>
</dbReference>
<dbReference type="Gene3D" id="2.60.520.10">
    <property type="entry name" value="Phage fibre proteins"/>
    <property type="match status" value="1"/>
</dbReference>
<comment type="caution">
    <text evidence="1">The sequence shown here is derived from an EMBL/GenBank/DDBJ whole genome shotgun (WGS) entry which is preliminary data.</text>
</comment>
<evidence type="ECO:0000313" key="2">
    <source>
        <dbReference type="Proteomes" id="UP000193588"/>
    </source>
</evidence>
<proteinExistence type="predicted"/>
<dbReference type="CDD" id="cd19958">
    <property type="entry name" value="pyocin_knob"/>
    <property type="match status" value="1"/>
</dbReference>
<reference evidence="1 2" key="1">
    <citation type="submission" date="2017-04" db="EMBL/GenBank/DDBJ databases">
        <title>The genome sequence of Weissella cibaria isolated from wild Drosophila.</title>
        <authorList>
            <person name="Ricks N.J."/>
            <person name="Carroll C."/>
            <person name="Walters A."/>
            <person name="Newell P.D."/>
            <person name="Chaston J.M."/>
        </authorList>
    </citation>
    <scope>NUCLEOTIDE SEQUENCE [LARGE SCALE GENOMIC DNA]</scope>
    <source>
        <strain evidence="1 2">DmW_103</strain>
    </source>
</reference>
<protein>
    <submittedName>
        <fullName evidence="1">Uncharacterized protein</fullName>
    </submittedName>
</protein>
<accession>A0A1X4JJC4</accession>
<sequence length="533" mass="58388">MTITGITFDRAKVTAAKDALLYHVLAQGNQGILPGYGDDLDVKASGLNVVVGTGMALMSGRLIENDAPVKVSIPPEKTGSIAIVVDLTVLNESSGTPGTDGYHFVNKQVQLKFIEEKLNPATNSADGWKQYFVEGDLNKGDTLITLRLAYGTSDMKNYNFTKFMRRECVTFAKYGLILNTGSRKLGITPKPGDVVLNLDSDFIVNATDTRLNSRFSVSGWATLLSGLSAKKDAYFEAKSEFWGEMLVKNVAKFQKNVDFLQGVKFSDVTSYMKLATFNLGAKVVKGLEVHGGISIKSGSLNVTSDSDFQGQVRARKGIKMPTGNDFALTEAGEARSMQLIPLSANTDLSSVQKSGRYVWSATAGKKIKGLPKGIPEDGAWFILDVSIHPSGQNGFQTIYESGRGRNSMYYRVLSAKSWQPWQAVLRHVKHQPLKLAPNVKSYHYGLDIDGHMVNVHLWGASGIRKSVNQNHVCYLPKEYAPSRPMSFVGVVDSRWARYILEPTGCLWLANWDAAANPNGNGDINFSYMMAGDY</sequence>
<organism evidence="1 2">
    <name type="scientific">Weissella cibaria</name>
    <dbReference type="NCBI Taxonomy" id="137591"/>
    <lineage>
        <taxon>Bacteria</taxon>
        <taxon>Bacillati</taxon>
        <taxon>Bacillota</taxon>
        <taxon>Bacilli</taxon>
        <taxon>Lactobacillales</taxon>
        <taxon>Lactobacillaceae</taxon>
        <taxon>Weissella</taxon>
    </lineage>
</organism>
<dbReference type="AlphaFoldDB" id="A0A1X4JJC4"/>
<dbReference type="RefSeq" id="WP_085639687.1">
    <property type="nucleotide sequence ID" value="NZ_NDXJ01000015.1"/>
</dbReference>
<evidence type="ECO:0000313" key="1">
    <source>
        <dbReference type="EMBL" id="OSP88841.1"/>
    </source>
</evidence>
<dbReference type="EMBL" id="NDXJ01000015">
    <property type="protein sequence ID" value="OSP88841.1"/>
    <property type="molecule type" value="Genomic_DNA"/>
</dbReference>